<sequence>MKAGESITKDLLSTLMESNFRGIEEHGKNKDVGLTIYDVIEECKQFYFAGHETSSVLLVWTMVLLSKHHNWQARAREEVLQVFGYKKPNYDELNHLKVVSMIIYEVLRLYLPTFALSRAVPKETKLGNLSLPSGVEITLPIFLVHQDEEIWGDDAKEFNPEVFSEGISKVTKSQVSYFPFGWGPRMCIGQNFALMEAKIALALILQNFSFELSPSYVHAPQRFITVQPQHGARLILKKP</sequence>
<dbReference type="EMBL" id="CM047903">
    <property type="protein sequence ID" value="KAJ0093828.1"/>
    <property type="molecule type" value="Genomic_DNA"/>
</dbReference>
<proteinExistence type="predicted"/>
<reference evidence="2" key="1">
    <citation type="journal article" date="2023" name="G3 (Bethesda)">
        <title>Genome assembly and association tests identify interacting loci associated with vigor, precocity, and sex in interspecific pistachio rootstocks.</title>
        <authorList>
            <person name="Palmer W."/>
            <person name="Jacygrad E."/>
            <person name="Sagayaradj S."/>
            <person name="Cavanaugh K."/>
            <person name="Han R."/>
            <person name="Bertier L."/>
            <person name="Beede B."/>
            <person name="Kafkas S."/>
            <person name="Golino D."/>
            <person name="Preece J."/>
            <person name="Michelmore R."/>
        </authorList>
    </citation>
    <scope>NUCLEOTIDE SEQUENCE [LARGE SCALE GENOMIC DNA]</scope>
</reference>
<evidence type="ECO:0000313" key="2">
    <source>
        <dbReference type="Proteomes" id="UP001164250"/>
    </source>
</evidence>
<evidence type="ECO:0000313" key="1">
    <source>
        <dbReference type="EMBL" id="KAJ0093828.1"/>
    </source>
</evidence>
<accession>A0ACC1B4J9</accession>
<comment type="caution">
    <text evidence="1">The sequence shown here is derived from an EMBL/GenBank/DDBJ whole genome shotgun (WGS) entry which is preliminary data.</text>
</comment>
<protein>
    <submittedName>
        <fullName evidence="1">Uncharacterized protein</fullName>
    </submittedName>
</protein>
<keyword evidence="2" id="KW-1185">Reference proteome</keyword>
<gene>
    <name evidence="1" type="ORF">Patl1_25592</name>
</gene>
<name>A0ACC1B4J9_9ROSI</name>
<dbReference type="Proteomes" id="UP001164250">
    <property type="component" value="Chromosome 7"/>
</dbReference>
<organism evidence="1 2">
    <name type="scientific">Pistacia atlantica</name>
    <dbReference type="NCBI Taxonomy" id="434234"/>
    <lineage>
        <taxon>Eukaryota</taxon>
        <taxon>Viridiplantae</taxon>
        <taxon>Streptophyta</taxon>
        <taxon>Embryophyta</taxon>
        <taxon>Tracheophyta</taxon>
        <taxon>Spermatophyta</taxon>
        <taxon>Magnoliopsida</taxon>
        <taxon>eudicotyledons</taxon>
        <taxon>Gunneridae</taxon>
        <taxon>Pentapetalae</taxon>
        <taxon>rosids</taxon>
        <taxon>malvids</taxon>
        <taxon>Sapindales</taxon>
        <taxon>Anacardiaceae</taxon>
        <taxon>Pistacia</taxon>
    </lineage>
</organism>